<dbReference type="EMBL" id="CCFA01001614">
    <property type="protein sequence ID" value="CDW97371.1"/>
    <property type="molecule type" value="Genomic_DNA"/>
</dbReference>
<name>A0A0F7S4Q5_9BASI</name>
<dbReference type="Gene3D" id="1.50.40.10">
    <property type="entry name" value="Mitochondrial carrier domain"/>
    <property type="match status" value="1"/>
</dbReference>
<keyword evidence="5" id="KW-1133">Transmembrane helix</keyword>
<feature type="compositionally biased region" description="Low complexity" evidence="8">
    <location>
        <begin position="54"/>
        <end position="70"/>
    </location>
</feature>
<dbReference type="PRINTS" id="PR00926">
    <property type="entry name" value="MITOCARRIER"/>
</dbReference>
<dbReference type="GO" id="GO:0055085">
    <property type="term" value="P:transmembrane transport"/>
    <property type="evidence" value="ECO:0007669"/>
    <property type="project" value="InterPro"/>
</dbReference>
<keyword evidence="7" id="KW-0472">Membrane</keyword>
<accession>A0A0F7S4Q5</accession>
<sequence>MVKAESHGPMAGLTCSSQASTSASTLESFLESASALVSLATQTTAPTDRPPILRTRTATARSVSATAAETQLSPTELARAKAYHQLHRTETSLAASSARSANVAQSGGASSAAASNEHSHPATNHAFLITYFVAGGAAGATSRTVVSPLERLKIIMQ</sequence>
<dbReference type="STRING" id="49012.A0A0F7S4Q5"/>
<dbReference type="GO" id="GO:0031966">
    <property type="term" value="C:mitochondrial membrane"/>
    <property type="evidence" value="ECO:0007669"/>
    <property type="project" value="UniProtKB-SubCell"/>
</dbReference>
<keyword evidence="4" id="KW-0677">Repeat</keyword>
<keyword evidence="3" id="KW-0812">Transmembrane</keyword>
<organism evidence="9 10">
    <name type="scientific">Sporisorium scitamineum</name>
    <dbReference type="NCBI Taxonomy" id="49012"/>
    <lineage>
        <taxon>Eukaryota</taxon>
        <taxon>Fungi</taxon>
        <taxon>Dikarya</taxon>
        <taxon>Basidiomycota</taxon>
        <taxon>Ustilaginomycotina</taxon>
        <taxon>Ustilaginomycetes</taxon>
        <taxon>Ustilaginales</taxon>
        <taxon>Ustilaginaceae</taxon>
        <taxon>Sporisorium</taxon>
    </lineage>
</organism>
<reference evidence="10" key="1">
    <citation type="submission" date="2014-06" db="EMBL/GenBank/DDBJ databases">
        <authorList>
            <person name="Berkman P.J."/>
        </authorList>
    </citation>
    <scope>NUCLEOTIDE SEQUENCE [LARGE SCALE GENOMIC DNA]</scope>
</reference>
<evidence type="ECO:0000256" key="2">
    <source>
        <dbReference type="ARBA" id="ARBA00022448"/>
    </source>
</evidence>
<proteinExistence type="predicted"/>
<dbReference type="InterPro" id="IPR002067">
    <property type="entry name" value="MCP"/>
</dbReference>
<evidence type="ECO:0000256" key="1">
    <source>
        <dbReference type="ARBA" id="ARBA00004225"/>
    </source>
</evidence>
<keyword evidence="10" id="KW-1185">Reference proteome</keyword>
<protein>
    <submittedName>
        <fullName evidence="9">Uncharacterized protein</fullName>
    </submittedName>
</protein>
<dbReference type="Proteomes" id="UP000242770">
    <property type="component" value="Unassembled WGS sequence"/>
</dbReference>
<evidence type="ECO:0000256" key="6">
    <source>
        <dbReference type="ARBA" id="ARBA00023128"/>
    </source>
</evidence>
<gene>
    <name evidence="9" type="primary">SSCI29770.1</name>
</gene>
<evidence type="ECO:0000256" key="5">
    <source>
        <dbReference type="ARBA" id="ARBA00022989"/>
    </source>
</evidence>
<keyword evidence="6" id="KW-0496">Mitochondrion</keyword>
<dbReference type="SUPFAM" id="SSF103506">
    <property type="entry name" value="Mitochondrial carrier"/>
    <property type="match status" value="1"/>
</dbReference>
<evidence type="ECO:0000256" key="3">
    <source>
        <dbReference type="ARBA" id="ARBA00022692"/>
    </source>
</evidence>
<dbReference type="AlphaFoldDB" id="A0A0F7S4Q5"/>
<feature type="non-terminal residue" evidence="9">
    <location>
        <position position="157"/>
    </location>
</feature>
<evidence type="ECO:0000313" key="9">
    <source>
        <dbReference type="EMBL" id="CDW97371.1"/>
    </source>
</evidence>
<evidence type="ECO:0000256" key="4">
    <source>
        <dbReference type="ARBA" id="ARBA00022737"/>
    </source>
</evidence>
<keyword evidence="2" id="KW-0813">Transport</keyword>
<comment type="subcellular location">
    <subcellularLocation>
        <location evidence="1">Mitochondrion membrane</location>
        <topology evidence="1">Multi-pass membrane protein</topology>
    </subcellularLocation>
</comment>
<feature type="region of interest" description="Disordered" evidence="8">
    <location>
        <begin position="41"/>
        <end position="71"/>
    </location>
</feature>
<dbReference type="InterPro" id="IPR018108">
    <property type="entry name" value="MCP_transmembrane"/>
</dbReference>
<evidence type="ECO:0000256" key="8">
    <source>
        <dbReference type="SAM" id="MobiDB-lite"/>
    </source>
</evidence>
<evidence type="ECO:0000256" key="7">
    <source>
        <dbReference type="ARBA" id="ARBA00023136"/>
    </source>
</evidence>
<dbReference type="InterPro" id="IPR023395">
    <property type="entry name" value="MCP_dom_sf"/>
</dbReference>
<evidence type="ECO:0000313" key="10">
    <source>
        <dbReference type="Proteomes" id="UP000242770"/>
    </source>
</evidence>
<dbReference type="Pfam" id="PF00153">
    <property type="entry name" value="Mito_carr"/>
    <property type="match status" value="1"/>
</dbReference>